<comment type="caution">
    <text evidence="9">The sequence shown here is derived from an EMBL/GenBank/DDBJ whole genome shotgun (WGS) entry which is preliminary data.</text>
</comment>
<dbReference type="Pfam" id="PF00078">
    <property type="entry name" value="RVT_1"/>
    <property type="match status" value="1"/>
</dbReference>
<evidence type="ECO:0000256" key="6">
    <source>
        <dbReference type="ARBA" id="ARBA00022801"/>
    </source>
</evidence>
<dbReference type="Gene3D" id="3.10.10.10">
    <property type="entry name" value="HIV Type 1 Reverse Transcriptase, subunit A, domain 1"/>
    <property type="match status" value="1"/>
</dbReference>
<dbReference type="InterPro" id="IPR043128">
    <property type="entry name" value="Rev_trsase/Diguanyl_cyclase"/>
</dbReference>
<dbReference type="InterPro" id="IPR000477">
    <property type="entry name" value="RT_dom"/>
</dbReference>
<evidence type="ECO:0000256" key="3">
    <source>
        <dbReference type="ARBA" id="ARBA00022695"/>
    </source>
</evidence>
<evidence type="ECO:0000313" key="10">
    <source>
        <dbReference type="Proteomes" id="UP000051530"/>
    </source>
</evidence>
<feature type="domain" description="Reverse transcriptase" evidence="8">
    <location>
        <begin position="1"/>
        <end position="155"/>
    </location>
</feature>
<dbReference type="CDD" id="cd01647">
    <property type="entry name" value="RT_LTR"/>
    <property type="match status" value="1"/>
</dbReference>
<dbReference type="VEuPathDB" id="MicrosporidiaDB:M153_178370003"/>
<evidence type="ECO:0000313" key="9">
    <source>
        <dbReference type="EMBL" id="KRH91929.1"/>
    </source>
</evidence>
<evidence type="ECO:0000256" key="5">
    <source>
        <dbReference type="ARBA" id="ARBA00022759"/>
    </source>
</evidence>
<gene>
    <name evidence="9" type="ORF">M153_178370003</name>
</gene>
<keyword evidence="2" id="KW-0808">Transferase</keyword>
<keyword evidence="10" id="KW-1185">Reference proteome</keyword>
<keyword evidence="4" id="KW-0540">Nuclease</keyword>
<dbReference type="GO" id="GO:0003964">
    <property type="term" value="F:RNA-directed DNA polymerase activity"/>
    <property type="evidence" value="ECO:0007669"/>
    <property type="project" value="UniProtKB-KW"/>
</dbReference>
<evidence type="ECO:0000256" key="2">
    <source>
        <dbReference type="ARBA" id="ARBA00022679"/>
    </source>
</evidence>
<dbReference type="InterPro" id="IPR043502">
    <property type="entry name" value="DNA/RNA_pol_sf"/>
</dbReference>
<dbReference type="PANTHER" id="PTHR37984">
    <property type="entry name" value="PROTEIN CBG26694"/>
    <property type="match status" value="1"/>
</dbReference>
<sequence length="171" mass="19789">NGDMRIVTDYTELNKRKESEVYHFPEIHKSFAHLKDCVIFSQLDLDSGFNQIKIAEIDRHETGFITEFGHYEYNRMPFGLKNAPKSFQRIMEQVLSGIDCVTIFVDDILIASKTEEQHYHDVNKVLDRLKQAGAKVNFEKSTFRKSQIKFLGCIIDKSGIKADVSRIAELR</sequence>
<protein>
    <submittedName>
        <fullName evidence="9">Transposable element</fullName>
    </submittedName>
</protein>
<dbReference type="Proteomes" id="UP000051530">
    <property type="component" value="Unassembled WGS sequence"/>
</dbReference>
<proteinExistence type="predicted"/>
<organism evidence="9 10">
    <name type="scientific">Pseudoloma neurophilia</name>
    <dbReference type="NCBI Taxonomy" id="146866"/>
    <lineage>
        <taxon>Eukaryota</taxon>
        <taxon>Fungi</taxon>
        <taxon>Fungi incertae sedis</taxon>
        <taxon>Microsporidia</taxon>
        <taxon>Pseudoloma</taxon>
    </lineage>
</organism>
<name>A0A0R0LR03_9MICR</name>
<keyword evidence="1" id="KW-0645">Protease</keyword>
<dbReference type="GO" id="GO:0008233">
    <property type="term" value="F:peptidase activity"/>
    <property type="evidence" value="ECO:0007669"/>
    <property type="project" value="UniProtKB-KW"/>
</dbReference>
<dbReference type="GO" id="GO:0004519">
    <property type="term" value="F:endonuclease activity"/>
    <property type="evidence" value="ECO:0007669"/>
    <property type="project" value="UniProtKB-KW"/>
</dbReference>
<dbReference type="EMBL" id="LGUB01001381">
    <property type="protein sequence ID" value="KRH91929.1"/>
    <property type="molecule type" value="Genomic_DNA"/>
</dbReference>
<dbReference type="InterPro" id="IPR050951">
    <property type="entry name" value="Retrovirus_Pol_polyprotein"/>
</dbReference>
<accession>A0A0R0LR03</accession>
<dbReference type="AlphaFoldDB" id="A0A0R0LR03"/>
<keyword evidence="6" id="KW-0378">Hydrolase</keyword>
<evidence type="ECO:0000256" key="1">
    <source>
        <dbReference type="ARBA" id="ARBA00022670"/>
    </source>
</evidence>
<keyword evidence="5" id="KW-0255">Endonuclease</keyword>
<dbReference type="GO" id="GO:0006508">
    <property type="term" value="P:proteolysis"/>
    <property type="evidence" value="ECO:0007669"/>
    <property type="project" value="UniProtKB-KW"/>
</dbReference>
<dbReference type="PANTHER" id="PTHR37984:SF5">
    <property type="entry name" value="PROTEIN NYNRIN-LIKE"/>
    <property type="match status" value="1"/>
</dbReference>
<dbReference type="SUPFAM" id="SSF56672">
    <property type="entry name" value="DNA/RNA polymerases"/>
    <property type="match status" value="1"/>
</dbReference>
<evidence type="ECO:0000259" key="8">
    <source>
        <dbReference type="PROSITE" id="PS50878"/>
    </source>
</evidence>
<evidence type="ECO:0000256" key="7">
    <source>
        <dbReference type="ARBA" id="ARBA00022918"/>
    </source>
</evidence>
<keyword evidence="3" id="KW-0548">Nucleotidyltransferase</keyword>
<dbReference type="PROSITE" id="PS50878">
    <property type="entry name" value="RT_POL"/>
    <property type="match status" value="1"/>
</dbReference>
<feature type="non-terminal residue" evidence="9">
    <location>
        <position position="1"/>
    </location>
</feature>
<dbReference type="OrthoDB" id="2194544at2759"/>
<reference evidence="9 10" key="1">
    <citation type="submission" date="2015-07" db="EMBL/GenBank/DDBJ databases">
        <title>The genome of Pseudoloma neurophilia, a relevant intracellular parasite of the zebrafish.</title>
        <authorList>
            <person name="Ndikumana S."/>
            <person name="Pelin A."/>
            <person name="Sanders J."/>
            <person name="Corradi N."/>
        </authorList>
    </citation>
    <scope>NUCLEOTIDE SEQUENCE [LARGE SCALE GENOMIC DNA]</scope>
    <source>
        <strain evidence="9 10">MK1</strain>
    </source>
</reference>
<keyword evidence="7" id="KW-0695">RNA-directed DNA polymerase</keyword>
<evidence type="ECO:0000256" key="4">
    <source>
        <dbReference type="ARBA" id="ARBA00022722"/>
    </source>
</evidence>
<dbReference type="Gene3D" id="3.30.70.270">
    <property type="match status" value="1"/>
</dbReference>
<dbReference type="FunFam" id="3.10.10.10:FF:000007">
    <property type="entry name" value="Retrovirus-related Pol polyprotein from transposon 17.6-like Protein"/>
    <property type="match status" value="1"/>
</dbReference>